<evidence type="ECO:0007829" key="11">
    <source>
        <dbReference type="PDB" id="8XR6"/>
    </source>
</evidence>
<dbReference type="Pfam" id="PF05969">
    <property type="entry name" value="PSII_Ycf12"/>
    <property type="match status" value="1"/>
</dbReference>
<accession>A0A222AI69</accession>
<keyword evidence="8" id="KW-0934">Plastid</keyword>
<protein>
    <recommendedName>
        <fullName evidence="7">Photosystem II reaction center protein Psb30</fullName>
    </recommendedName>
    <alternativeName>
        <fullName evidence="7">Photosystem II reaction center protein Ycf12</fullName>
    </alternativeName>
</protein>
<comment type="function">
    <text evidence="7">A core subunit of photosystem II (PSII), probably helps stabilize the reaction center.</text>
</comment>
<dbReference type="HAMAP" id="MF_01329">
    <property type="entry name" value="PSII_Psb30_Ycf12"/>
    <property type="match status" value="1"/>
</dbReference>
<comment type="similarity">
    <text evidence="7">Belongs to the Psb30/Ycf12 family.</text>
</comment>
<evidence type="ECO:0000256" key="2">
    <source>
        <dbReference type="ARBA" id="ARBA00022531"/>
    </source>
</evidence>
<comment type="subunit">
    <text evidence="7">PSII is composed of 1 copy each of membrane proteins PsbA, PsbB, PsbC, PsbD, PsbE, PsbF, PsbH, PsbI, PsbJ, PsbK, PsbL, PsbM, PsbT, PsbX, PsbY, PsbZ, Psb30/Ycf12, peripheral proteins of the oxygen-evolving complex and a large number of cofactors. It forms dimeric complexes.</text>
</comment>
<evidence type="ECO:0000256" key="1">
    <source>
        <dbReference type="ARBA" id="ARBA00004167"/>
    </source>
</evidence>
<sequence>MFNPTTLFQLIALFLVITSGPAIIVLIAFRRGNL</sequence>
<evidence type="ECO:0000313" key="9">
    <source>
        <dbReference type="EMBL" id="XCO00653.1"/>
    </source>
</evidence>
<dbReference type="RefSeq" id="YP_009420418.1">
    <property type="nucleotide sequence ID" value="NC_035721.1"/>
</dbReference>
<dbReference type="EMDB" id="EMD-37414"/>
<evidence type="ECO:0000256" key="3">
    <source>
        <dbReference type="ARBA" id="ARBA00022692"/>
    </source>
</evidence>
<reference evidence="11" key="3">
    <citation type="journal article" date="2024" name="Nat. Commun.">
        <title>Structure of cryptophyte photosystem II-light-harvesting antennae supercomplex.</title>
        <authorList>
            <person name="Zhang Y.Z."/>
            <person name="Li K."/>
            <person name="Qin B.Y."/>
            <person name="Guo J.P."/>
            <person name="Zhang Q.B."/>
            <person name="Zhao D.L."/>
            <person name="Chen X.L."/>
            <person name="Gao J."/>
            <person name="Liu L.N."/>
            <person name="Zhao L.S."/>
        </authorList>
    </citation>
    <scope>STRUCTURE BY ELECTRON MICROSCOPY (2.53 ANGSTROMS)</scope>
</reference>
<reference evidence="10" key="2">
    <citation type="journal article" date="2024" name="Nat. Commun.">
        <title>Structure and distinct supramolecular organization of a PSII-ACPII dimer from a cryptophyte alga Chroomonas placoidea.</title>
        <authorList>
            <person name="Mao Z."/>
            <person name="Li X."/>
            <person name="Li Z."/>
            <person name="Shen L."/>
            <person name="Li X."/>
            <person name="Yang Y."/>
            <person name="Wang W."/>
            <person name="Kuang T."/>
            <person name="Shen J.R."/>
            <person name="Han G."/>
        </authorList>
    </citation>
    <scope>STRUCTURE BY ELECTRON MICROSCOPY (2.47 ANGSTROMS)</scope>
</reference>
<feature type="transmembrane region" description="Helical" evidence="7">
    <location>
        <begin position="6"/>
        <end position="29"/>
    </location>
</feature>
<evidence type="ECO:0000256" key="5">
    <source>
        <dbReference type="ARBA" id="ARBA00023136"/>
    </source>
</evidence>
<evidence type="ECO:0000256" key="7">
    <source>
        <dbReference type="HAMAP-Rule" id="MF_01329"/>
    </source>
</evidence>
<name>A0A222AI69_9CRYP</name>
<keyword evidence="4 7" id="KW-1133">Transmembrane helix</keyword>
<dbReference type="EMDB" id="EMD-38596"/>
<organism evidence="8">
    <name type="scientific">Chroomonas placoidea</name>
    <dbReference type="NCBI Taxonomy" id="173977"/>
    <lineage>
        <taxon>Eukaryota</taxon>
        <taxon>Cryptophyceae</taxon>
        <taxon>Pyrenomonadales</taxon>
        <taxon>Chroomonadaceae</taxon>
        <taxon>Chroomonas</taxon>
    </lineage>
</organism>
<dbReference type="GeneID" id="33910222"/>
<comment type="subcellular location">
    <subcellularLocation>
        <location evidence="7">Cellular thylakoid membrane</location>
        <topology evidence="7">Single-pass membrane protein</topology>
    </subcellularLocation>
    <subcellularLocation>
        <location evidence="1">Membrane</location>
        <topology evidence="1">Single-pass membrane protein</topology>
    </subcellularLocation>
</comment>
<dbReference type="GO" id="GO:0042651">
    <property type="term" value="C:thylakoid membrane"/>
    <property type="evidence" value="ECO:0007669"/>
    <property type="project" value="UniProtKB-UniRule"/>
</dbReference>
<reference evidence="8" key="1">
    <citation type="journal article" date="2017" name="Genome Biol. Evol.">
        <title>Evolutionary Dynamics of Cryptophyte Plastid Genomes.</title>
        <authorList>
            <person name="Kim J.I."/>
            <person name="Moore C.E."/>
            <person name="Archibald J.M."/>
            <person name="Bhattacharya D."/>
            <person name="Yi G."/>
            <person name="Yoon H.S."/>
            <person name="Shin W."/>
        </authorList>
    </citation>
    <scope>NUCLEOTIDE SEQUENCE</scope>
    <source>
        <strain evidence="8">CCAP978/8</strain>
    </source>
</reference>
<dbReference type="EMBL" id="PP870004">
    <property type="protein sequence ID" value="XCO00653.1"/>
    <property type="molecule type" value="mRNA"/>
</dbReference>
<evidence type="ECO:0007829" key="10">
    <source>
        <dbReference type="PDB" id="8WB4"/>
    </source>
</evidence>
<keyword evidence="7" id="KW-0793">Thylakoid</keyword>
<keyword evidence="9" id="KW-0150">Chloroplast</keyword>
<dbReference type="NCBIfam" id="NF010239">
    <property type="entry name" value="PRK13686.1"/>
    <property type="match status" value="1"/>
</dbReference>
<keyword evidence="10 11" id="KW-0002">3D-structure</keyword>
<dbReference type="SMR" id="A0A222AI69"/>
<dbReference type="PDB" id="8XR6">
    <property type="method" value="EM"/>
    <property type="resolution" value="2.53 A"/>
    <property type="chains" value="Y/y=1-34"/>
</dbReference>
<dbReference type="InterPro" id="IPR010284">
    <property type="entry name" value="PSII_Ycf12_core-subunit"/>
</dbReference>
<keyword evidence="5 7" id="KW-0472">Membrane</keyword>
<dbReference type="AlphaFoldDB" id="A0A222AI69"/>
<dbReference type="EMBL" id="KY856941">
    <property type="protein sequence ID" value="ASO76057.1"/>
    <property type="molecule type" value="Genomic_DNA"/>
</dbReference>
<geneLocation type="plastid" evidence="8"/>
<evidence type="ECO:0000313" key="8">
    <source>
        <dbReference type="EMBL" id="ASO76057.1"/>
    </source>
</evidence>
<dbReference type="GO" id="GO:0015979">
    <property type="term" value="P:photosynthesis"/>
    <property type="evidence" value="ECO:0007669"/>
    <property type="project" value="UniProtKB-KW"/>
</dbReference>
<reference evidence="9" key="4">
    <citation type="submission" date="2024-06" db="EMBL/GenBank/DDBJ databases">
        <authorList>
            <person name="Zhao L."/>
        </authorList>
    </citation>
    <scope>NUCLEOTIDE SEQUENCE</scope>
    <source>
        <strain evidence="9">T11</strain>
    </source>
</reference>
<keyword evidence="6 7" id="KW-0604">Photosystem II</keyword>
<evidence type="ECO:0000256" key="4">
    <source>
        <dbReference type="ARBA" id="ARBA00022989"/>
    </source>
</evidence>
<dbReference type="PDB" id="8WB4">
    <property type="method" value="EM"/>
    <property type="resolution" value="2.47 A"/>
    <property type="chains" value="Y/y=1-34"/>
</dbReference>
<proteinExistence type="evidence at protein level"/>
<dbReference type="GO" id="GO:0009523">
    <property type="term" value="C:photosystem II"/>
    <property type="evidence" value="ECO:0007669"/>
    <property type="project" value="UniProtKB-KW"/>
</dbReference>
<gene>
    <name evidence="7 8" type="primary">ycf12</name>
    <name evidence="7" type="synonym">psb30</name>
</gene>
<keyword evidence="2 7" id="KW-0602">Photosynthesis</keyword>
<evidence type="ECO:0000256" key="6">
    <source>
        <dbReference type="ARBA" id="ARBA00023276"/>
    </source>
</evidence>
<keyword evidence="3 7" id="KW-0812">Transmembrane</keyword>